<feature type="non-terminal residue" evidence="1">
    <location>
        <position position="22"/>
    </location>
</feature>
<organism evidence="1 2">
    <name type="scientific">Adineta steineri</name>
    <dbReference type="NCBI Taxonomy" id="433720"/>
    <lineage>
        <taxon>Eukaryota</taxon>
        <taxon>Metazoa</taxon>
        <taxon>Spiralia</taxon>
        <taxon>Gnathifera</taxon>
        <taxon>Rotifera</taxon>
        <taxon>Eurotatoria</taxon>
        <taxon>Bdelloidea</taxon>
        <taxon>Adinetida</taxon>
        <taxon>Adinetidae</taxon>
        <taxon>Adineta</taxon>
    </lineage>
</organism>
<accession>A0A819ZWW9</accession>
<evidence type="ECO:0000313" key="2">
    <source>
        <dbReference type="Proteomes" id="UP000663881"/>
    </source>
</evidence>
<proteinExistence type="predicted"/>
<comment type="caution">
    <text evidence="1">The sequence shown here is derived from an EMBL/GenBank/DDBJ whole genome shotgun (WGS) entry which is preliminary data.</text>
</comment>
<dbReference type="AlphaFoldDB" id="A0A819ZWW9"/>
<gene>
    <name evidence="1" type="ORF">OKA104_LOCUS39249</name>
</gene>
<feature type="non-terminal residue" evidence="1">
    <location>
        <position position="1"/>
    </location>
</feature>
<dbReference type="Proteomes" id="UP000663881">
    <property type="component" value="Unassembled WGS sequence"/>
</dbReference>
<protein>
    <submittedName>
        <fullName evidence="1">Uncharacterized protein</fullName>
    </submittedName>
</protein>
<dbReference type="EMBL" id="CAJOAY010007584">
    <property type="protein sequence ID" value="CAF4169444.1"/>
    <property type="molecule type" value="Genomic_DNA"/>
</dbReference>
<evidence type="ECO:0000313" key="1">
    <source>
        <dbReference type="EMBL" id="CAF4169444.1"/>
    </source>
</evidence>
<sequence>MVKIRHWTRPNAFKAQVNENDF</sequence>
<name>A0A819ZWW9_9BILA</name>
<reference evidence="1" key="1">
    <citation type="submission" date="2021-02" db="EMBL/GenBank/DDBJ databases">
        <authorList>
            <person name="Nowell W R."/>
        </authorList>
    </citation>
    <scope>NUCLEOTIDE SEQUENCE</scope>
</reference>